<feature type="non-terminal residue" evidence="3">
    <location>
        <position position="1"/>
    </location>
</feature>
<dbReference type="EMBL" id="PEDP01004756">
    <property type="protein sequence ID" value="POS82035.1"/>
    <property type="molecule type" value="Genomic_DNA"/>
</dbReference>
<keyword evidence="1" id="KW-0227">DNA damage</keyword>
<dbReference type="OrthoDB" id="4360910at2759"/>
<evidence type="ECO:0000313" key="3">
    <source>
        <dbReference type="EMBL" id="POS82035.1"/>
    </source>
</evidence>
<dbReference type="EC" id="5.6.2.3" evidence="1"/>
<dbReference type="GO" id="GO:0043139">
    <property type="term" value="F:5'-3' DNA helicase activity"/>
    <property type="evidence" value="ECO:0007669"/>
    <property type="project" value="UniProtKB-EC"/>
</dbReference>
<dbReference type="PANTHER" id="PTHR10492:SF57">
    <property type="entry name" value="ATP-DEPENDENT DNA HELICASE"/>
    <property type="match status" value="1"/>
</dbReference>
<feature type="non-terminal residue" evidence="3">
    <location>
        <position position="711"/>
    </location>
</feature>
<dbReference type="GO" id="GO:0000723">
    <property type="term" value="P:telomere maintenance"/>
    <property type="evidence" value="ECO:0007669"/>
    <property type="project" value="InterPro"/>
</dbReference>
<protein>
    <recommendedName>
        <fullName evidence="1">ATP-dependent DNA helicase</fullName>
        <ecNumber evidence="1">5.6.2.3</ecNumber>
    </recommendedName>
</protein>
<evidence type="ECO:0000256" key="1">
    <source>
        <dbReference type="RuleBase" id="RU363044"/>
    </source>
</evidence>
<dbReference type="GO" id="GO:0016887">
    <property type="term" value="F:ATP hydrolysis activity"/>
    <property type="evidence" value="ECO:0007669"/>
    <property type="project" value="RHEA"/>
</dbReference>
<keyword evidence="1" id="KW-0234">DNA repair</keyword>
<accession>A0A2S4PJ33</accession>
<keyword evidence="1" id="KW-0347">Helicase</keyword>
<keyword evidence="1" id="KW-0378">Hydrolase</keyword>
<name>A0A2S4PJ33_9PEZI</name>
<dbReference type="GO" id="GO:0005524">
    <property type="term" value="F:ATP binding"/>
    <property type="evidence" value="ECO:0007669"/>
    <property type="project" value="UniProtKB-KW"/>
</dbReference>
<dbReference type="GO" id="GO:0006310">
    <property type="term" value="P:DNA recombination"/>
    <property type="evidence" value="ECO:0007669"/>
    <property type="project" value="UniProtKB-KW"/>
</dbReference>
<dbReference type="SUPFAM" id="SSF52540">
    <property type="entry name" value="P-loop containing nucleoside triphosphate hydrolases"/>
    <property type="match status" value="2"/>
</dbReference>
<dbReference type="PANTHER" id="PTHR10492">
    <property type="match status" value="1"/>
</dbReference>
<dbReference type="InterPro" id="IPR010285">
    <property type="entry name" value="DNA_helicase_pif1-like_DEAD"/>
</dbReference>
<gene>
    <name evidence="3" type="ORF">EPUL_005960</name>
</gene>
<keyword evidence="1" id="KW-0233">DNA recombination</keyword>
<comment type="similarity">
    <text evidence="1">Belongs to the helicase family.</text>
</comment>
<evidence type="ECO:0000313" key="4">
    <source>
        <dbReference type="Proteomes" id="UP000237438"/>
    </source>
</evidence>
<dbReference type="Proteomes" id="UP000237438">
    <property type="component" value="Unassembled WGS sequence"/>
</dbReference>
<dbReference type="AlphaFoldDB" id="A0A2S4PJ33"/>
<comment type="cofactor">
    <cofactor evidence="1">
        <name>Mg(2+)</name>
        <dbReference type="ChEBI" id="CHEBI:18420"/>
    </cofactor>
</comment>
<evidence type="ECO:0000259" key="2">
    <source>
        <dbReference type="Pfam" id="PF05970"/>
    </source>
</evidence>
<comment type="caution">
    <text evidence="3">The sequence shown here is derived from an EMBL/GenBank/DDBJ whole genome shotgun (WGS) entry which is preliminary data.</text>
</comment>
<reference evidence="3 4" key="1">
    <citation type="submission" date="2017-10" db="EMBL/GenBank/DDBJ databases">
        <title>Development of genomic resources for the powdery mildew, Erysiphe pulchra.</title>
        <authorList>
            <person name="Wadl P.A."/>
            <person name="Mack B.M."/>
            <person name="Moore G."/>
            <person name="Beltz S.B."/>
        </authorList>
    </citation>
    <scope>NUCLEOTIDE SEQUENCE [LARGE SCALE GENOMIC DNA]</scope>
    <source>
        <strain evidence="3">Cflorida</strain>
    </source>
</reference>
<keyword evidence="1" id="KW-0067">ATP-binding</keyword>
<feature type="domain" description="DNA helicase Pif1-like DEAD-box helicase" evidence="2">
    <location>
        <begin position="389"/>
        <end position="592"/>
    </location>
</feature>
<dbReference type="GO" id="GO:0006281">
    <property type="term" value="P:DNA repair"/>
    <property type="evidence" value="ECO:0007669"/>
    <property type="project" value="UniProtKB-KW"/>
</dbReference>
<dbReference type="Gene3D" id="3.40.50.300">
    <property type="entry name" value="P-loop containing nucleotide triphosphate hydrolases"/>
    <property type="match status" value="1"/>
</dbReference>
<proteinExistence type="inferred from homology"/>
<keyword evidence="4" id="KW-1185">Reference proteome</keyword>
<dbReference type="Pfam" id="PF05970">
    <property type="entry name" value="PIF1"/>
    <property type="match status" value="1"/>
</dbReference>
<comment type="catalytic activity">
    <reaction evidence="1">
        <text>ATP + H2O = ADP + phosphate + H(+)</text>
        <dbReference type="Rhea" id="RHEA:13065"/>
        <dbReference type="ChEBI" id="CHEBI:15377"/>
        <dbReference type="ChEBI" id="CHEBI:15378"/>
        <dbReference type="ChEBI" id="CHEBI:30616"/>
        <dbReference type="ChEBI" id="CHEBI:43474"/>
        <dbReference type="ChEBI" id="CHEBI:456216"/>
        <dbReference type="EC" id="5.6.2.3"/>
    </reaction>
</comment>
<sequence length="711" mass="80848">DWKCSKGFPKRWCEHTVVSEDSYPEYARPNTGETWGTGAFQFDNRWVVPYNAYLTKKYNAHINVEVARGVQAIKYLAKYVYKGSDRALLTVDGQYDEIAMTLHGRYISPVQAVWRFMGYTTHEEKPLVMLLPFHREVMHRVAFNQNLTAEQVTIAAQSQTSPFIDWMKYNAENEDGRDLLYGEFPFFYIYHKSRGWQKRRNGYSIGRMPVAVPRRGEHFYLRTLLTVKRGARSFRDLYKVNGINSGTASAACRALGLVFDDSDWVSLFEEVKDSSSTSSPRQTFAAASQDLWDQFKIPFTDDCLWRMRTLGVRVDAPPSSWTEEECRFDFGLWFLEENLGNLGLDWQTARITGPRHRWIVREENALIVEAMDVDRESEEAMHSSVLTILSTGQRTVYDTIVSSIERGLGDSVFFLQGAAGTGKKFLYKTLCGLYKSQSKIVLCVASSGIAALLLSSGKTAHSVLRIPLDCPGNAVCNIGGQNPLADLLRQTSLIIWDEVTMQQKNDFAAVDKSLRDIKKKVDTMFGGIPVLLGGDFAQILPVVTGGNREKIVSACIRSWSLWPNIKTLFLTQNMRVISRDDNQRFAEWLSKLSYDNNPYRPIEIPEWIQTTSDRNLFREFIYPKREIELGGSDLFEDRMILTGLNESVDRFNKEIAEIRASEAHVYYACGKVESDESGQSSDCPVEVLRTLQVKGLPDGRLKLQIGMPVML</sequence>
<organism evidence="3 4">
    <name type="scientific">Erysiphe pulchra</name>
    <dbReference type="NCBI Taxonomy" id="225359"/>
    <lineage>
        <taxon>Eukaryota</taxon>
        <taxon>Fungi</taxon>
        <taxon>Dikarya</taxon>
        <taxon>Ascomycota</taxon>
        <taxon>Pezizomycotina</taxon>
        <taxon>Leotiomycetes</taxon>
        <taxon>Erysiphales</taxon>
        <taxon>Erysiphaceae</taxon>
        <taxon>Erysiphe</taxon>
    </lineage>
</organism>
<keyword evidence="1" id="KW-0547">Nucleotide-binding</keyword>
<dbReference type="InterPro" id="IPR027417">
    <property type="entry name" value="P-loop_NTPase"/>
</dbReference>